<evidence type="ECO:0000256" key="3">
    <source>
        <dbReference type="ARBA" id="ARBA00022723"/>
    </source>
</evidence>
<accession>A0ABR3PF00</accession>
<dbReference type="GeneID" id="95977317"/>
<evidence type="ECO:0000256" key="1">
    <source>
        <dbReference type="ARBA" id="ARBA00001947"/>
    </source>
</evidence>
<evidence type="ECO:0000256" key="5">
    <source>
        <dbReference type="ARBA" id="ARBA00022833"/>
    </source>
</evidence>
<feature type="domain" description="Peptidase M20 dimerisation" evidence="7">
    <location>
        <begin position="216"/>
        <end position="321"/>
    </location>
</feature>
<comment type="caution">
    <text evidence="8">The sequence shown here is derived from an EMBL/GenBank/DDBJ whole genome shotgun (WGS) entry which is preliminary data.</text>
</comment>
<evidence type="ECO:0000313" key="8">
    <source>
        <dbReference type="EMBL" id="KAL1304655.1"/>
    </source>
</evidence>
<dbReference type="SUPFAM" id="SSF55031">
    <property type="entry name" value="Bacterial exopeptidase dimerisation domain"/>
    <property type="match status" value="1"/>
</dbReference>
<organism evidence="8 9">
    <name type="scientific">Neodothiora populina</name>
    <dbReference type="NCBI Taxonomy" id="2781224"/>
    <lineage>
        <taxon>Eukaryota</taxon>
        <taxon>Fungi</taxon>
        <taxon>Dikarya</taxon>
        <taxon>Ascomycota</taxon>
        <taxon>Pezizomycotina</taxon>
        <taxon>Dothideomycetes</taxon>
        <taxon>Dothideomycetidae</taxon>
        <taxon>Dothideales</taxon>
        <taxon>Dothioraceae</taxon>
        <taxon>Neodothiora</taxon>
    </lineage>
</organism>
<proteinExistence type="inferred from homology"/>
<sequence length="416" mass="44741">MRSVNVACLAWLATLSAAAPSLDPQRPLDILPIFDASLPSSNKHSIRPSEAQPFDLIDLHKSLVSIPSVSYTEYNISKWLASTLEAKGYSTELQQLEDTDRYNVLAWPGKNRNARTLITSHIDTVPPFYPYGVHSNDTDTVITGRGSVDAKASVAAQIIATTKLISDGHVDADDVNLLYVVGEEVSGDGMRAANSLKLTPDTIIFGEPTEGKLAAGHKGMLGFTIVAKGKASHSGYPWLGRSANEIMVKALSALMDVGAKLPTSDKYGQTTINLGRIDGGVAANVVAETASAKIAVRIAAGTPEGIKANITKAITAAVKEYQSRDDDEVIEFQWASAGYAPVDIDHDVEGFETFTVNYGTDIPNFEQTVEGQKRYLYGPGSILVAHSDHEAITVGELEEAVEGYKRLILHSLKEQE</sequence>
<dbReference type="Gene3D" id="3.30.70.360">
    <property type="match status" value="1"/>
</dbReference>
<evidence type="ECO:0000256" key="2">
    <source>
        <dbReference type="ARBA" id="ARBA00006247"/>
    </source>
</evidence>
<dbReference type="InterPro" id="IPR002933">
    <property type="entry name" value="Peptidase_M20"/>
</dbReference>
<gene>
    <name evidence="8" type="ORF">AAFC00_003616</name>
</gene>
<keyword evidence="3" id="KW-0479">Metal-binding</keyword>
<dbReference type="Proteomes" id="UP001562354">
    <property type="component" value="Unassembled WGS sequence"/>
</dbReference>
<dbReference type="EMBL" id="JBFMKM010000008">
    <property type="protein sequence ID" value="KAL1304655.1"/>
    <property type="molecule type" value="Genomic_DNA"/>
</dbReference>
<feature type="chain" id="PRO_5046265351" description="Peptidase M20 dimerisation domain-containing protein" evidence="6">
    <location>
        <begin position="19"/>
        <end position="416"/>
    </location>
</feature>
<name>A0ABR3PF00_9PEZI</name>
<evidence type="ECO:0000256" key="6">
    <source>
        <dbReference type="SAM" id="SignalP"/>
    </source>
</evidence>
<dbReference type="PANTHER" id="PTHR43808:SF8">
    <property type="entry name" value="PEPTIDASE M20 DIMERISATION DOMAIN-CONTAINING PROTEIN"/>
    <property type="match status" value="1"/>
</dbReference>
<keyword evidence="9" id="KW-1185">Reference proteome</keyword>
<keyword evidence="5" id="KW-0862">Zinc</keyword>
<evidence type="ECO:0000313" key="9">
    <source>
        <dbReference type="Proteomes" id="UP001562354"/>
    </source>
</evidence>
<evidence type="ECO:0000256" key="4">
    <source>
        <dbReference type="ARBA" id="ARBA00022801"/>
    </source>
</evidence>
<dbReference type="SUPFAM" id="SSF53187">
    <property type="entry name" value="Zn-dependent exopeptidases"/>
    <property type="match status" value="1"/>
</dbReference>
<reference evidence="8 9" key="1">
    <citation type="submission" date="2024-07" db="EMBL/GenBank/DDBJ databases">
        <title>Draft sequence of the Neodothiora populina.</title>
        <authorList>
            <person name="Drown D.D."/>
            <person name="Schuette U.S."/>
            <person name="Buechlein A.B."/>
            <person name="Rusch D.R."/>
            <person name="Winton L.W."/>
            <person name="Adams G.A."/>
        </authorList>
    </citation>
    <scope>NUCLEOTIDE SEQUENCE [LARGE SCALE GENOMIC DNA]</scope>
    <source>
        <strain evidence="8 9">CPC 39397</strain>
    </source>
</reference>
<comment type="similarity">
    <text evidence="2">Belongs to the peptidase M20A family.</text>
</comment>
<dbReference type="InterPro" id="IPR011650">
    <property type="entry name" value="Peptidase_M20_dimer"/>
</dbReference>
<comment type="cofactor">
    <cofactor evidence="1">
        <name>Zn(2+)</name>
        <dbReference type="ChEBI" id="CHEBI:29105"/>
    </cofactor>
</comment>
<evidence type="ECO:0000259" key="7">
    <source>
        <dbReference type="Pfam" id="PF07687"/>
    </source>
</evidence>
<protein>
    <recommendedName>
        <fullName evidence="7">Peptidase M20 dimerisation domain-containing protein</fullName>
    </recommendedName>
</protein>
<dbReference type="PANTHER" id="PTHR43808">
    <property type="entry name" value="ACETYLORNITHINE DEACETYLASE"/>
    <property type="match status" value="1"/>
</dbReference>
<dbReference type="Pfam" id="PF07687">
    <property type="entry name" value="M20_dimer"/>
    <property type="match status" value="1"/>
</dbReference>
<dbReference type="Gene3D" id="3.40.630.10">
    <property type="entry name" value="Zn peptidases"/>
    <property type="match status" value="1"/>
</dbReference>
<keyword evidence="4" id="KW-0378">Hydrolase</keyword>
<dbReference type="InterPro" id="IPR036264">
    <property type="entry name" value="Bact_exopeptidase_dim_dom"/>
</dbReference>
<dbReference type="InterPro" id="IPR050072">
    <property type="entry name" value="Peptidase_M20A"/>
</dbReference>
<dbReference type="CDD" id="cd05652">
    <property type="entry name" value="M20_ArgE_DapE-like_fungal"/>
    <property type="match status" value="1"/>
</dbReference>
<feature type="signal peptide" evidence="6">
    <location>
        <begin position="1"/>
        <end position="18"/>
    </location>
</feature>
<dbReference type="Pfam" id="PF01546">
    <property type="entry name" value="Peptidase_M20"/>
    <property type="match status" value="1"/>
</dbReference>
<dbReference type="RefSeq" id="XP_069200930.1">
    <property type="nucleotide sequence ID" value="XM_069343115.1"/>
</dbReference>
<keyword evidence="6" id="KW-0732">Signal</keyword>